<reference evidence="1 2" key="1">
    <citation type="journal article" date="2013" name="Int. J. Syst. Evol. Microbiol.">
        <title>Roseomonas aerophila sp. nov., isolated from air.</title>
        <authorList>
            <person name="Kim S.J."/>
            <person name="Weon H.Y."/>
            <person name="Ahn J.H."/>
            <person name="Hong S.B."/>
            <person name="Seok S.J."/>
            <person name="Whang K.S."/>
            <person name="Kwon S.W."/>
        </authorList>
    </citation>
    <scope>NUCLEOTIDE SEQUENCE [LARGE SCALE GENOMIC DNA]</scope>
    <source>
        <strain evidence="1 2">NBRC 108923</strain>
    </source>
</reference>
<dbReference type="PANTHER" id="PTHR37807">
    <property type="entry name" value="OS07G0160300 PROTEIN"/>
    <property type="match status" value="1"/>
</dbReference>
<dbReference type="Gene3D" id="3.40.50.300">
    <property type="entry name" value="P-loop containing nucleotide triphosphate hydrolases"/>
    <property type="match status" value="1"/>
</dbReference>
<dbReference type="Pfam" id="PF13671">
    <property type="entry name" value="AAA_33"/>
    <property type="match status" value="1"/>
</dbReference>
<dbReference type="PANTHER" id="PTHR37807:SF3">
    <property type="entry name" value="OS07G0160300 PROTEIN"/>
    <property type="match status" value="1"/>
</dbReference>
<dbReference type="EMBL" id="JACTVA010000027">
    <property type="protein sequence ID" value="MBC9208140.1"/>
    <property type="molecule type" value="Genomic_DNA"/>
</dbReference>
<comment type="caution">
    <text evidence="1">The sequence shown here is derived from an EMBL/GenBank/DDBJ whole genome shotgun (WGS) entry which is preliminary data.</text>
</comment>
<dbReference type="Proteomes" id="UP000626026">
    <property type="component" value="Unassembled WGS sequence"/>
</dbReference>
<dbReference type="InterPro" id="IPR027417">
    <property type="entry name" value="P-loop_NTPase"/>
</dbReference>
<keyword evidence="2" id="KW-1185">Reference proteome</keyword>
<accession>A0ABR7RNF2</accession>
<protein>
    <submittedName>
        <fullName evidence="1">AAA family ATPase</fullName>
    </submittedName>
</protein>
<dbReference type="SUPFAM" id="SSF52540">
    <property type="entry name" value="P-loop containing nucleoside triphosphate hydrolases"/>
    <property type="match status" value="1"/>
</dbReference>
<evidence type="ECO:0000313" key="1">
    <source>
        <dbReference type="EMBL" id="MBC9208140.1"/>
    </source>
</evidence>
<organism evidence="1 2">
    <name type="scientific">Teichococcus aerophilus</name>
    <dbReference type="NCBI Taxonomy" id="1224513"/>
    <lineage>
        <taxon>Bacteria</taxon>
        <taxon>Pseudomonadati</taxon>
        <taxon>Pseudomonadota</taxon>
        <taxon>Alphaproteobacteria</taxon>
        <taxon>Acetobacterales</taxon>
        <taxon>Roseomonadaceae</taxon>
        <taxon>Roseomonas</taxon>
    </lineage>
</organism>
<gene>
    <name evidence="1" type="ORF">IBL26_14950</name>
</gene>
<evidence type="ECO:0000313" key="2">
    <source>
        <dbReference type="Proteomes" id="UP000626026"/>
    </source>
</evidence>
<proteinExistence type="predicted"/>
<sequence length="185" mass="19768">MLLVFGGLPGTGKTTLSRLLAARLGAVYLRIDTIEQAMRAAGAERIGPAGYAVARAVAAGNLRLGLPVVADGVNPVRESRQAWRLVAGQESARLVDIQLVCSDAAEHRRRVEGRVADIPGHVLPDWEAVLRHEYEPRDDEHLSLDTAGLAPAELAARCEAHIRAIAGDEAFALGVARQTAPSKMR</sequence>
<name>A0ABR7RNF2_9PROT</name>